<dbReference type="PATRIC" id="fig|1429438.4.peg.5631"/>
<dbReference type="PANTHER" id="PTHR11365:SF23">
    <property type="entry name" value="HYPOTHETICAL 5-OXOPROLINASE (EUROFUNG)-RELATED"/>
    <property type="match status" value="1"/>
</dbReference>
<comment type="caution">
    <text evidence="3">The sequence shown here is derived from an EMBL/GenBank/DDBJ whole genome shotgun (WGS) entry which is preliminary data.</text>
</comment>
<dbReference type="GO" id="GO:0006749">
    <property type="term" value="P:glutathione metabolic process"/>
    <property type="evidence" value="ECO:0007669"/>
    <property type="project" value="TreeGrafter"/>
</dbReference>
<evidence type="ECO:0000313" key="4">
    <source>
        <dbReference type="Proteomes" id="UP000019141"/>
    </source>
</evidence>
<dbReference type="InterPro" id="IPR045079">
    <property type="entry name" value="Oxoprolinase-like"/>
</dbReference>
<feature type="domain" description="Acetophenone carboxylase-like C-terminal" evidence="2">
    <location>
        <begin position="264"/>
        <end position="436"/>
    </location>
</feature>
<sequence>MYIIESGPAAGVTGAQTLGRRMGIDHIITLDIGGTTAKTSLIENGELTRSPEYEVGGGMNVGHRLLKGGGYLLRVPSVDIAEVGAGGGSLAWVDRGGSLHVGPQSAGASPGPACYDLGGEDATLTDANVVLGYLSPNALAGGHLRLNPDLARQAVEQAVARPLDVDVVDAAWAIHRLADATMVRALRAVSTERGRDPRQFTLFAFGGKGPAHAIGIAQALQISRVVVPPVPGLFSSLALLFSEVEHHLSQTFFDAAETIDPVPLQHILDRLRQQAQTQLQSDGYTEAHTHLTAFADMRYGGQNSELTIPLPSATLTPPAVAQLCEDFARAHLQMYGYRSDGEPVQLMALRVVARGLAEATRVPEHLRISEATLATDTASGTSRRAYFGPEQGWLSTPVMGRQALADGPVYGPLIVEEYDATTVIPPGCVASLDNWSNMVIEIR</sequence>
<dbReference type="GO" id="GO:0005829">
    <property type="term" value="C:cytosol"/>
    <property type="evidence" value="ECO:0007669"/>
    <property type="project" value="TreeGrafter"/>
</dbReference>
<evidence type="ECO:0000259" key="1">
    <source>
        <dbReference type="Pfam" id="PF01968"/>
    </source>
</evidence>
<gene>
    <name evidence="3" type="ORF">ETSY1_29560</name>
</gene>
<organism evidence="3 4">
    <name type="scientific">Entotheonella factor</name>
    <dbReference type="NCBI Taxonomy" id="1429438"/>
    <lineage>
        <taxon>Bacteria</taxon>
        <taxon>Pseudomonadati</taxon>
        <taxon>Nitrospinota/Tectimicrobiota group</taxon>
        <taxon>Candidatus Tectimicrobiota</taxon>
        <taxon>Candidatus Entotheonellia</taxon>
        <taxon>Candidatus Entotheonellales</taxon>
        <taxon>Candidatus Entotheonellaceae</taxon>
        <taxon>Candidatus Entotheonella</taxon>
    </lineage>
</organism>
<dbReference type="Proteomes" id="UP000019141">
    <property type="component" value="Unassembled WGS sequence"/>
</dbReference>
<dbReference type="HOGENOM" id="CLU_002157_1_4_7"/>
<protein>
    <submittedName>
        <fullName evidence="3">Uncharacterized protein</fullName>
    </submittedName>
</protein>
<dbReference type="Pfam" id="PF01968">
    <property type="entry name" value="Hydantoinase_A"/>
    <property type="match status" value="1"/>
</dbReference>
<name>W4LCH7_ENTF1</name>
<evidence type="ECO:0000259" key="2">
    <source>
        <dbReference type="Pfam" id="PF19278"/>
    </source>
</evidence>
<dbReference type="PANTHER" id="PTHR11365">
    <property type="entry name" value="5-OXOPROLINASE RELATED"/>
    <property type="match status" value="1"/>
</dbReference>
<dbReference type="EMBL" id="AZHW01000884">
    <property type="protein sequence ID" value="ETW95697.1"/>
    <property type="molecule type" value="Genomic_DNA"/>
</dbReference>
<dbReference type="InterPro" id="IPR002821">
    <property type="entry name" value="Hydantoinase_A"/>
</dbReference>
<dbReference type="Pfam" id="PF19278">
    <property type="entry name" value="Hydant_A_C"/>
    <property type="match status" value="1"/>
</dbReference>
<keyword evidence="4" id="KW-1185">Reference proteome</keyword>
<dbReference type="InterPro" id="IPR049517">
    <property type="entry name" value="ACX-like_C"/>
</dbReference>
<proteinExistence type="predicted"/>
<feature type="domain" description="Hydantoinase A/oxoprolinase" evidence="1">
    <location>
        <begin position="3"/>
        <end position="246"/>
    </location>
</feature>
<dbReference type="GO" id="GO:0017168">
    <property type="term" value="F:5-oxoprolinase (ATP-hydrolyzing) activity"/>
    <property type="evidence" value="ECO:0007669"/>
    <property type="project" value="TreeGrafter"/>
</dbReference>
<evidence type="ECO:0000313" key="3">
    <source>
        <dbReference type="EMBL" id="ETW95697.1"/>
    </source>
</evidence>
<accession>W4LCH7</accession>
<dbReference type="AlphaFoldDB" id="W4LCH7"/>
<reference evidence="3 4" key="1">
    <citation type="journal article" date="2014" name="Nature">
        <title>An environmental bacterial taxon with a large and distinct metabolic repertoire.</title>
        <authorList>
            <person name="Wilson M.C."/>
            <person name="Mori T."/>
            <person name="Ruckert C."/>
            <person name="Uria A.R."/>
            <person name="Helf M.J."/>
            <person name="Takada K."/>
            <person name="Gernert C."/>
            <person name="Steffens U.A."/>
            <person name="Heycke N."/>
            <person name="Schmitt S."/>
            <person name="Rinke C."/>
            <person name="Helfrich E.J."/>
            <person name="Brachmann A.O."/>
            <person name="Gurgui C."/>
            <person name="Wakimoto T."/>
            <person name="Kracht M."/>
            <person name="Crusemann M."/>
            <person name="Hentschel U."/>
            <person name="Abe I."/>
            <person name="Matsunaga S."/>
            <person name="Kalinowski J."/>
            <person name="Takeyama H."/>
            <person name="Piel J."/>
        </authorList>
    </citation>
    <scope>NUCLEOTIDE SEQUENCE [LARGE SCALE GENOMIC DNA]</scope>
    <source>
        <strain evidence="4">TSY1</strain>
    </source>
</reference>